<proteinExistence type="predicted"/>
<dbReference type="AlphaFoldDB" id="A0A2J6T7N8"/>
<dbReference type="GeneID" id="36588496"/>
<reference evidence="1 2" key="1">
    <citation type="submission" date="2016-04" db="EMBL/GenBank/DDBJ databases">
        <title>A degradative enzymes factory behind the ericoid mycorrhizal symbiosis.</title>
        <authorList>
            <consortium name="DOE Joint Genome Institute"/>
            <person name="Martino E."/>
            <person name="Morin E."/>
            <person name="Grelet G."/>
            <person name="Kuo A."/>
            <person name="Kohler A."/>
            <person name="Daghino S."/>
            <person name="Barry K."/>
            <person name="Choi C."/>
            <person name="Cichocki N."/>
            <person name="Clum A."/>
            <person name="Copeland A."/>
            <person name="Hainaut M."/>
            <person name="Haridas S."/>
            <person name="Labutti K."/>
            <person name="Lindquist E."/>
            <person name="Lipzen A."/>
            <person name="Khouja H.-R."/>
            <person name="Murat C."/>
            <person name="Ohm R."/>
            <person name="Olson A."/>
            <person name="Spatafora J."/>
            <person name="Veneault-Fourrey C."/>
            <person name="Henrissat B."/>
            <person name="Grigoriev I."/>
            <person name="Martin F."/>
            <person name="Perotto S."/>
        </authorList>
    </citation>
    <scope>NUCLEOTIDE SEQUENCE [LARGE SCALE GENOMIC DNA]</scope>
    <source>
        <strain evidence="1 2">E</strain>
    </source>
</reference>
<protein>
    <submittedName>
        <fullName evidence="1">Uncharacterized protein</fullName>
    </submittedName>
</protein>
<dbReference type="EMBL" id="KZ613817">
    <property type="protein sequence ID" value="PMD59024.1"/>
    <property type="molecule type" value="Genomic_DNA"/>
</dbReference>
<sequence>MSQLYACKDQLCEDYQDLHSLGEIIKHLRTKHKLSFIRRPQSLGISDSHGHVWYCFHYETKRGKDHRSFQSDKAIWDHLNDRHDYQLDKIKLEE</sequence>
<dbReference type="RefSeq" id="XP_024735928.1">
    <property type="nucleotide sequence ID" value="XM_024880419.1"/>
</dbReference>
<evidence type="ECO:0000313" key="2">
    <source>
        <dbReference type="Proteomes" id="UP000235371"/>
    </source>
</evidence>
<accession>A0A2J6T7N8</accession>
<organism evidence="1 2">
    <name type="scientific">Hyaloscypha bicolor E</name>
    <dbReference type="NCBI Taxonomy" id="1095630"/>
    <lineage>
        <taxon>Eukaryota</taxon>
        <taxon>Fungi</taxon>
        <taxon>Dikarya</taxon>
        <taxon>Ascomycota</taxon>
        <taxon>Pezizomycotina</taxon>
        <taxon>Leotiomycetes</taxon>
        <taxon>Helotiales</taxon>
        <taxon>Hyaloscyphaceae</taxon>
        <taxon>Hyaloscypha</taxon>
        <taxon>Hyaloscypha bicolor</taxon>
    </lineage>
</organism>
<keyword evidence="2" id="KW-1185">Reference proteome</keyword>
<name>A0A2J6T7N8_9HELO</name>
<dbReference type="OrthoDB" id="5397832at2759"/>
<gene>
    <name evidence="1" type="ORF">K444DRAFT_613812</name>
</gene>
<dbReference type="Proteomes" id="UP000235371">
    <property type="component" value="Unassembled WGS sequence"/>
</dbReference>
<evidence type="ECO:0000313" key="1">
    <source>
        <dbReference type="EMBL" id="PMD59024.1"/>
    </source>
</evidence>
<dbReference type="InParanoid" id="A0A2J6T7N8"/>